<evidence type="ECO:0000256" key="6">
    <source>
        <dbReference type="ARBA" id="ARBA00023004"/>
    </source>
</evidence>
<dbReference type="PROSITE" id="PS01033">
    <property type="entry name" value="GLOBIN"/>
    <property type="match status" value="1"/>
</dbReference>
<keyword evidence="6" id="KW-0408">Iron</keyword>
<dbReference type="EC" id="1.14.12.17" evidence="2"/>
<dbReference type="SUPFAM" id="SSF52343">
    <property type="entry name" value="Ferredoxin reductase-like, C-terminal NADP-linked domain"/>
    <property type="match status" value="1"/>
</dbReference>
<evidence type="ECO:0000256" key="10">
    <source>
        <dbReference type="RuleBase" id="RU000356"/>
    </source>
</evidence>
<comment type="catalytic activity">
    <reaction evidence="8">
        <text>2 nitric oxide + NADH + 2 O2 = 2 nitrate + NAD(+) + H(+)</text>
        <dbReference type="Rhea" id="RHEA:19469"/>
        <dbReference type="ChEBI" id="CHEBI:15378"/>
        <dbReference type="ChEBI" id="CHEBI:15379"/>
        <dbReference type="ChEBI" id="CHEBI:16480"/>
        <dbReference type="ChEBI" id="CHEBI:17632"/>
        <dbReference type="ChEBI" id="CHEBI:57540"/>
        <dbReference type="ChEBI" id="CHEBI:57945"/>
        <dbReference type="EC" id="1.14.12.17"/>
    </reaction>
</comment>
<keyword evidence="7" id="KW-0520">NAD</keyword>
<protein>
    <recommendedName>
        <fullName evidence="2">nitric oxide dioxygenase</fullName>
        <ecNumber evidence="2">1.14.12.17</ecNumber>
    </recommendedName>
</protein>
<dbReference type="PRINTS" id="PR00410">
    <property type="entry name" value="PHEHYDRXLASE"/>
</dbReference>
<sequence length="393" mass="42717">MLSEKSAAVVRTTLPLVGASIDEITSVFYRRMFEAHPELLRDLFNRGNQVNGTQSRALAGSIAGFAAMLVHDPGRRPDQLLARIAHKHASLGITAQQYTIVHRHLFEAIGAVLGDAVTSEVAAAWDEVYWLMAGALIAMETRLYAEAGVADGDVWRRWRVVGRLEETDEVVTFMLRPADRAPAPLFRPGQYVSVRAELPDGARQIRQYSLSCAPGGTDRWISVKRIRGAVDGEVSNWLHDKVDEGDVLSVSAPFGDVVLDDGDSPVLLASAGIGSTPMISMLAHLAATGATRPVTVVHADRCERTHPFRGDLALLTDKLPNATAHVWYEHPEGPWPAERTGLADLSAIEIADGTQVLMCGPVPFMRSIRGQLLERGVPASRIHYEAFGPDLGL</sequence>
<comment type="caution">
    <text evidence="13">The sequence shown here is derived from an EMBL/GenBank/DDBJ whole genome shotgun (WGS) entry which is preliminary data.</text>
</comment>
<reference evidence="13" key="1">
    <citation type="journal article" date="2014" name="Int. J. Syst. Evol. Microbiol.">
        <title>Complete genome sequence of Corynebacterium casei LMG S-19264T (=DSM 44701T), isolated from a smear-ripened cheese.</title>
        <authorList>
            <consortium name="US DOE Joint Genome Institute (JGI-PGF)"/>
            <person name="Walter F."/>
            <person name="Albersmeier A."/>
            <person name="Kalinowski J."/>
            <person name="Ruckert C."/>
        </authorList>
    </citation>
    <scope>NUCLEOTIDE SEQUENCE</scope>
    <source>
        <strain evidence="13">CGMCC 4.7201</strain>
    </source>
</reference>
<dbReference type="AlphaFoldDB" id="A0A917ZU01"/>
<dbReference type="GO" id="GO:0046872">
    <property type="term" value="F:metal ion binding"/>
    <property type="evidence" value="ECO:0007669"/>
    <property type="project" value="UniProtKB-KW"/>
</dbReference>
<dbReference type="CDD" id="cd14782">
    <property type="entry name" value="FHb-globin_2"/>
    <property type="match status" value="1"/>
</dbReference>
<keyword evidence="10" id="KW-0813">Transport</keyword>
<dbReference type="CDD" id="cd06184">
    <property type="entry name" value="flavohem_like_fad_nad_binding"/>
    <property type="match status" value="1"/>
</dbReference>
<proteinExistence type="inferred from homology"/>
<evidence type="ECO:0000256" key="9">
    <source>
        <dbReference type="ARBA" id="ARBA00049433"/>
    </source>
</evidence>
<keyword evidence="14" id="KW-1185">Reference proteome</keyword>
<evidence type="ECO:0000259" key="12">
    <source>
        <dbReference type="PROSITE" id="PS51384"/>
    </source>
</evidence>
<gene>
    <name evidence="13" type="ORF">GCM10012280_41140</name>
</gene>
<evidence type="ECO:0000256" key="7">
    <source>
        <dbReference type="ARBA" id="ARBA00023027"/>
    </source>
</evidence>
<comment type="similarity">
    <text evidence="10">Belongs to the globin family.</text>
</comment>
<evidence type="ECO:0000256" key="8">
    <source>
        <dbReference type="ARBA" id="ARBA00048649"/>
    </source>
</evidence>
<feature type="domain" description="FAD-binding FR-type" evidence="12">
    <location>
        <begin position="153"/>
        <end position="260"/>
    </location>
</feature>
<dbReference type="InterPro" id="IPR039261">
    <property type="entry name" value="FNR_nucleotide-bd"/>
</dbReference>
<dbReference type="Proteomes" id="UP000641932">
    <property type="component" value="Unassembled WGS sequence"/>
</dbReference>
<dbReference type="RefSeq" id="WP_189133259.1">
    <property type="nucleotide sequence ID" value="NZ_BMMS01000017.1"/>
</dbReference>
<dbReference type="InterPro" id="IPR001433">
    <property type="entry name" value="OxRdtase_FAD/NAD-bd"/>
</dbReference>
<dbReference type="PANTHER" id="PTHR43396:SF3">
    <property type="entry name" value="FLAVOHEMOPROTEIN"/>
    <property type="match status" value="1"/>
</dbReference>
<dbReference type="GO" id="GO:0020037">
    <property type="term" value="F:heme binding"/>
    <property type="evidence" value="ECO:0007669"/>
    <property type="project" value="InterPro"/>
</dbReference>
<evidence type="ECO:0000313" key="14">
    <source>
        <dbReference type="Proteomes" id="UP000641932"/>
    </source>
</evidence>
<dbReference type="GO" id="GO:0005344">
    <property type="term" value="F:oxygen carrier activity"/>
    <property type="evidence" value="ECO:0007669"/>
    <property type="project" value="UniProtKB-KW"/>
</dbReference>
<keyword evidence="3 10" id="KW-0349">Heme</keyword>
<evidence type="ECO:0000256" key="5">
    <source>
        <dbReference type="ARBA" id="ARBA00022723"/>
    </source>
</evidence>
<dbReference type="InterPro" id="IPR012292">
    <property type="entry name" value="Globin/Proto"/>
</dbReference>
<dbReference type="SUPFAM" id="SSF46458">
    <property type="entry name" value="Globin-like"/>
    <property type="match status" value="1"/>
</dbReference>
<dbReference type="InterPro" id="IPR017927">
    <property type="entry name" value="FAD-bd_FR_type"/>
</dbReference>
<dbReference type="Gene3D" id="1.10.490.10">
    <property type="entry name" value="Globins"/>
    <property type="match status" value="1"/>
</dbReference>
<evidence type="ECO:0000256" key="3">
    <source>
        <dbReference type="ARBA" id="ARBA00022617"/>
    </source>
</evidence>
<keyword evidence="5" id="KW-0479">Metal-binding</keyword>
<dbReference type="InterPro" id="IPR017938">
    <property type="entry name" value="Riboflavin_synthase-like_b-brl"/>
</dbReference>
<dbReference type="GO" id="GO:0019825">
    <property type="term" value="F:oxygen binding"/>
    <property type="evidence" value="ECO:0007669"/>
    <property type="project" value="InterPro"/>
</dbReference>
<feature type="domain" description="Globin" evidence="11">
    <location>
        <begin position="1"/>
        <end position="141"/>
    </location>
</feature>
<dbReference type="Gene3D" id="2.40.30.10">
    <property type="entry name" value="Translation factors"/>
    <property type="match status" value="1"/>
</dbReference>
<dbReference type="Pfam" id="PF00175">
    <property type="entry name" value="NAD_binding_1"/>
    <property type="match status" value="1"/>
</dbReference>
<comment type="similarity">
    <text evidence="1">In the C-terminal section; belongs to the flavoprotein pyridine nucleotide cytochrome reductase family.</text>
</comment>
<dbReference type="GO" id="GO:0071949">
    <property type="term" value="F:FAD binding"/>
    <property type="evidence" value="ECO:0007669"/>
    <property type="project" value="TreeGrafter"/>
</dbReference>
<dbReference type="PROSITE" id="PS51384">
    <property type="entry name" value="FAD_FR"/>
    <property type="match status" value="1"/>
</dbReference>
<accession>A0A917ZU01</accession>
<dbReference type="GO" id="GO:0046210">
    <property type="term" value="P:nitric oxide catabolic process"/>
    <property type="evidence" value="ECO:0007669"/>
    <property type="project" value="TreeGrafter"/>
</dbReference>
<dbReference type="EMBL" id="BMMS01000017">
    <property type="protein sequence ID" value="GGO91988.1"/>
    <property type="molecule type" value="Genomic_DNA"/>
</dbReference>
<comment type="catalytic activity">
    <reaction evidence="9">
        <text>2 nitric oxide + NADPH + 2 O2 = 2 nitrate + NADP(+) + H(+)</text>
        <dbReference type="Rhea" id="RHEA:19465"/>
        <dbReference type="ChEBI" id="CHEBI:15378"/>
        <dbReference type="ChEBI" id="CHEBI:15379"/>
        <dbReference type="ChEBI" id="CHEBI:16480"/>
        <dbReference type="ChEBI" id="CHEBI:17632"/>
        <dbReference type="ChEBI" id="CHEBI:57783"/>
        <dbReference type="ChEBI" id="CHEBI:58349"/>
        <dbReference type="EC" id="1.14.12.17"/>
    </reaction>
</comment>
<organism evidence="13 14">
    <name type="scientific">Wenjunlia tyrosinilytica</name>
    <dbReference type="NCBI Taxonomy" id="1544741"/>
    <lineage>
        <taxon>Bacteria</taxon>
        <taxon>Bacillati</taxon>
        <taxon>Actinomycetota</taxon>
        <taxon>Actinomycetes</taxon>
        <taxon>Kitasatosporales</taxon>
        <taxon>Streptomycetaceae</taxon>
        <taxon>Wenjunlia</taxon>
    </lineage>
</organism>
<dbReference type="InterPro" id="IPR009050">
    <property type="entry name" value="Globin-like_sf"/>
</dbReference>
<dbReference type="InterPro" id="IPR000971">
    <property type="entry name" value="Globin"/>
</dbReference>
<dbReference type="GO" id="GO:0071500">
    <property type="term" value="P:cellular response to nitrosative stress"/>
    <property type="evidence" value="ECO:0007669"/>
    <property type="project" value="TreeGrafter"/>
</dbReference>
<dbReference type="PANTHER" id="PTHR43396">
    <property type="entry name" value="FLAVOHEMOPROTEIN"/>
    <property type="match status" value="1"/>
</dbReference>
<evidence type="ECO:0000256" key="4">
    <source>
        <dbReference type="ARBA" id="ARBA00022621"/>
    </source>
</evidence>
<dbReference type="FunFam" id="1.10.490.10:FF:000003">
    <property type="entry name" value="Flavohemoprotein"/>
    <property type="match status" value="1"/>
</dbReference>
<evidence type="ECO:0000256" key="1">
    <source>
        <dbReference type="ARBA" id="ARBA00006401"/>
    </source>
</evidence>
<dbReference type="Pfam" id="PF00042">
    <property type="entry name" value="Globin"/>
    <property type="match status" value="1"/>
</dbReference>
<evidence type="ECO:0000256" key="2">
    <source>
        <dbReference type="ARBA" id="ARBA00012229"/>
    </source>
</evidence>
<keyword evidence="4 10" id="KW-0561">Oxygen transport</keyword>
<reference evidence="13" key="2">
    <citation type="submission" date="2020-09" db="EMBL/GenBank/DDBJ databases">
        <authorList>
            <person name="Sun Q."/>
            <person name="Zhou Y."/>
        </authorList>
    </citation>
    <scope>NUCLEOTIDE SEQUENCE</scope>
    <source>
        <strain evidence="13">CGMCC 4.7201</strain>
    </source>
</reference>
<evidence type="ECO:0000259" key="11">
    <source>
        <dbReference type="PROSITE" id="PS01033"/>
    </source>
</evidence>
<dbReference type="SUPFAM" id="SSF63380">
    <property type="entry name" value="Riboflavin synthase domain-like"/>
    <property type="match status" value="1"/>
</dbReference>
<name>A0A917ZU01_9ACTN</name>
<evidence type="ECO:0000313" key="13">
    <source>
        <dbReference type="EMBL" id="GGO91988.1"/>
    </source>
</evidence>
<dbReference type="GO" id="GO:0008941">
    <property type="term" value="F:nitric oxide dioxygenase NAD(P)H activity"/>
    <property type="evidence" value="ECO:0007669"/>
    <property type="project" value="UniProtKB-EC"/>
</dbReference>
<dbReference type="Gene3D" id="3.40.50.80">
    <property type="entry name" value="Nucleotide-binding domain of ferredoxin-NADP reductase (FNR) module"/>
    <property type="match status" value="1"/>
</dbReference>